<name>A0ABP6P087_9ACTN</name>
<keyword evidence="2 3" id="KW-0413">Isomerase</keyword>
<comment type="caution">
    <text evidence="5">The sequence shown here is derived from an EMBL/GenBank/DDBJ whole genome shotgun (WGS) entry which is preliminary data.</text>
</comment>
<dbReference type="InterPro" id="IPR014347">
    <property type="entry name" value="Tautomerase/MIF_sf"/>
</dbReference>
<keyword evidence="6" id="KW-1185">Reference proteome</keyword>
<evidence type="ECO:0000313" key="6">
    <source>
        <dbReference type="Proteomes" id="UP001499924"/>
    </source>
</evidence>
<proteinExistence type="inferred from homology"/>
<sequence>MPLIEVTMVEGRSAEQLRALIAGLTRAAVEAVDAPVESVRVVVREVPATHWAAGDVTIAERRAGTP</sequence>
<dbReference type="NCBIfam" id="TIGR00013">
    <property type="entry name" value="taut"/>
    <property type="match status" value="1"/>
</dbReference>
<dbReference type="EMBL" id="BAAAVV010000002">
    <property type="protein sequence ID" value="GAA3163155.1"/>
    <property type="molecule type" value="Genomic_DNA"/>
</dbReference>
<dbReference type="SUPFAM" id="SSF55331">
    <property type="entry name" value="Tautomerase/MIF"/>
    <property type="match status" value="1"/>
</dbReference>
<evidence type="ECO:0000256" key="3">
    <source>
        <dbReference type="RuleBase" id="RU362032"/>
    </source>
</evidence>
<dbReference type="PANTHER" id="PTHR35530:SF1">
    <property type="entry name" value="2-HYDROXYMUCONATE TAUTOMERASE"/>
    <property type="match status" value="1"/>
</dbReference>
<dbReference type="RefSeq" id="WP_344687984.1">
    <property type="nucleotide sequence ID" value="NZ_BAAAVV010000002.1"/>
</dbReference>
<dbReference type="PANTHER" id="PTHR35530">
    <property type="entry name" value="TAUTOMERASE-RELATED"/>
    <property type="match status" value="1"/>
</dbReference>
<dbReference type="InterPro" id="IPR018191">
    <property type="entry name" value="4-OT"/>
</dbReference>
<dbReference type="Proteomes" id="UP001499924">
    <property type="component" value="Unassembled WGS sequence"/>
</dbReference>
<dbReference type="Gene3D" id="3.30.429.10">
    <property type="entry name" value="Macrophage Migration Inhibitory Factor"/>
    <property type="match status" value="1"/>
</dbReference>
<evidence type="ECO:0000313" key="5">
    <source>
        <dbReference type="EMBL" id="GAA3163155.1"/>
    </source>
</evidence>
<accession>A0ABP6P087</accession>
<organism evidence="5 6">
    <name type="scientific">Blastococcus jejuensis</name>
    <dbReference type="NCBI Taxonomy" id="351224"/>
    <lineage>
        <taxon>Bacteria</taxon>
        <taxon>Bacillati</taxon>
        <taxon>Actinomycetota</taxon>
        <taxon>Actinomycetes</taxon>
        <taxon>Geodermatophilales</taxon>
        <taxon>Geodermatophilaceae</taxon>
        <taxon>Blastococcus</taxon>
    </lineage>
</organism>
<feature type="domain" description="4-oxalocrotonate tautomerase-like" evidence="4">
    <location>
        <begin position="2"/>
        <end position="60"/>
    </location>
</feature>
<evidence type="ECO:0000256" key="1">
    <source>
        <dbReference type="ARBA" id="ARBA00006723"/>
    </source>
</evidence>
<dbReference type="EC" id="5.3.2.-" evidence="3"/>
<dbReference type="Pfam" id="PF01361">
    <property type="entry name" value="Tautomerase"/>
    <property type="match status" value="1"/>
</dbReference>
<evidence type="ECO:0000256" key="2">
    <source>
        <dbReference type="ARBA" id="ARBA00023235"/>
    </source>
</evidence>
<comment type="similarity">
    <text evidence="1 3">Belongs to the 4-oxalocrotonate tautomerase family.</text>
</comment>
<gene>
    <name evidence="5" type="ORF">GCM10010531_13910</name>
</gene>
<dbReference type="InterPro" id="IPR004370">
    <property type="entry name" value="4-OT-like_dom"/>
</dbReference>
<protein>
    <recommendedName>
        <fullName evidence="3">Tautomerase</fullName>
        <ecNumber evidence="3">5.3.2.-</ecNumber>
    </recommendedName>
</protein>
<evidence type="ECO:0000259" key="4">
    <source>
        <dbReference type="Pfam" id="PF01361"/>
    </source>
</evidence>
<reference evidence="6" key="1">
    <citation type="journal article" date="2019" name="Int. J. Syst. Evol. Microbiol.">
        <title>The Global Catalogue of Microorganisms (GCM) 10K type strain sequencing project: providing services to taxonomists for standard genome sequencing and annotation.</title>
        <authorList>
            <consortium name="The Broad Institute Genomics Platform"/>
            <consortium name="The Broad Institute Genome Sequencing Center for Infectious Disease"/>
            <person name="Wu L."/>
            <person name="Ma J."/>
        </authorList>
    </citation>
    <scope>NUCLEOTIDE SEQUENCE [LARGE SCALE GENOMIC DNA]</scope>
    <source>
        <strain evidence="6">JCM 15614</strain>
    </source>
</reference>